<dbReference type="EMBL" id="CP006704">
    <property type="protein sequence ID" value="AIJ48172.1"/>
    <property type="molecule type" value="Genomic_DNA"/>
</dbReference>
<evidence type="ECO:0000313" key="2">
    <source>
        <dbReference type="Proteomes" id="UP000028782"/>
    </source>
</evidence>
<dbReference type="RefSeq" id="WP_255265059.1">
    <property type="nucleotide sequence ID" value="NZ_CP006704.1"/>
</dbReference>
<reference evidence="1 2" key="1">
    <citation type="journal article" date="2014" name="Genome Announc.">
        <title>Complete Genome Sequence of Polychlorinated Biphenyl Degrader Comamonas testosteroni TK102 (NBRC 109938).</title>
        <authorList>
            <person name="Fukuda K."/>
            <person name="Hosoyama A."/>
            <person name="Tsuchikane K."/>
            <person name="Ohji S."/>
            <person name="Yamazoe A."/>
            <person name="Fujita N."/>
            <person name="Shintani M."/>
            <person name="Kimbara K."/>
        </authorList>
    </citation>
    <scope>NUCLEOTIDE SEQUENCE [LARGE SCALE GENOMIC DNA]</scope>
    <source>
        <strain evidence="1">TK102</strain>
    </source>
</reference>
<organism evidence="1 2">
    <name type="scientific">Comamonas testosteroni TK102</name>
    <dbReference type="NCBI Taxonomy" id="1392005"/>
    <lineage>
        <taxon>Bacteria</taxon>
        <taxon>Pseudomonadati</taxon>
        <taxon>Pseudomonadota</taxon>
        <taxon>Betaproteobacteria</taxon>
        <taxon>Burkholderiales</taxon>
        <taxon>Comamonadaceae</taxon>
        <taxon>Comamonas</taxon>
    </lineage>
</organism>
<accession>A0A076PXQ2</accession>
<dbReference type="HOGENOM" id="CLU_3250036_0_0_4"/>
<dbReference type="AlphaFoldDB" id="A0A076PXQ2"/>
<sequence>MQKLLPRGQEVAQWQAKLAAGQSDEAAVGTGVQKVDRSSNCF</sequence>
<dbReference type="KEGG" id="ctes:O987_20395"/>
<protein>
    <submittedName>
        <fullName evidence="1">Uncharacterized protein</fullName>
    </submittedName>
</protein>
<dbReference type="Proteomes" id="UP000028782">
    <property type="component" value="Chromosome"/>
</dbReference>
<proteinExistence type="predicted"/>
<name>A0A076PXQ2_COMTE</name>
<gene>
    <name evidence="1" type="ORF">O987_20395</name>
</gene>
<evidence type="ECO:0000313" key="1">
    <source>
        <dbReference type="EMBL" id="AIJ48172.1"/>
    </source>
</evidence>